<dbReference type="GO" id="GO:0004479">
    <property type="term" value="F:methionyl-tRNA formyltransferase activity"/>
    <property type="evidence" value="ECO:0007669"/>
    <property type="project" value="UniProtKB-UniRule"/>
</dbReference>
<evidence type="ECO:0000256" key="3">
    <source>
        <dbReference type="ARBA" id="ARBA00012261"/>
    </source>
</evidence>
<feature type="binding site" evidence="8">
    <location>
        <begin position="112"/>
        <end position="115"/>
    </location>
    <ligand>
        <name>(6S)-5,6,7,8-tetrahydrofolate</name>
        <dbReference type="ChEBI" id="CHEBI:57453"/>
    </ligand>
</feature>
<evidence type="ECO:0000259" key="10">
    <source>
        <dbReference type="Pfam" id="PF02911"/>
    </source>
</evidence>
<evidence type="ECO:0000256" key="7">
    <source>
        <dbReference type="ARBA" id="ARBA00048558"/>
    </source>
</evidence>
<dbReference type="InterPro" id="IPR044135">
    <property type="entry name" value="Met-tRNA-FMT_C"/>
</dbReference>
<evidence type="ECO:0000313" key="12">
    <source>
        <dbReference type="Proteomes" id="UP000295063"/>
    </source>
</evidence>
<dbReference type="InterPro" id="IPR036477">
    <property type="entry name" value="Formyl_transf_N_sf"/>
</dbReference>
<dbReference type="Gene3D" id="3.40.50.170">
    <property type="entry name" value="Formyl transferase, N-terminal domain"/>
    <property type="match status" value="1"/>
</dbReference>
<gene>
    <name evidence="8" type="primary">fmt</name>
    <name evidence="11" type="ORF">EV210_10191</name>
</gene>
<dbReference type="AlphaFoldDB" id="A0A4R1QAE4"/>
<feature type="domain" description="Formyl transferase C-terminal" evidence="10">
    <location>
        <begin position="207"/>
        <end position="304"/>
    </location>
</feature>
<dbReference type="CDD" id="cd08704">
    <property type="entry name" value="Met_tRNA_FMT_C"/>
    <property type="match status" value="1"/>
</dbReference>
<dbReference type="InterPro" id="IPR005793">
    <property type="entry name" value="Formyl_trans_C"/>
</dbReference>
<organism evidence="11 12">
    <name type="scientific">Anaerospora hongkongensis</name>
    <dbReference type="NCBI Taxonomy" id="244830"/>
    <lineage>
        <taxon>Bacteria</taxon>
        <taxon>Bacillati</taxon>
        <taxon>Bacillota</taxon>
        <taxon>Negativicutes</taxon>
        <taxon>Selenomonadales</taxon>
        <taxon>Sporomusaceae</taxon>
        <taxon>Anaerospora</taxon>
    </lineage>
</organism>
<accession>A0A4R1QAE4</accession>
<dbReference type="EC" id="2.1.2.9" evidence="3 8"/>
<dbReference type="Pfam" id="PF02911">
    <property type="entry name" value="Formyl_trans_C"/>
    <property type="match status" value="1"/>
</dbReference>
<feature type="domain" description="Formyl transferase N-terminal" evidence="9">
    <location>
        <begin position="5"/>
        <end position="182"/>
    </location>
</feature>
<dbReference type="SUPFAM" id="SSF50486">
    <property type="entry name" value="FMT C-terminal domain-like"/>
    <property type="match status" value="1"/>
</dbReference>
<dbReference type="InterPro" id="IPR041711">
    <property type="entry name" value="Met-tRNA-FMT_N"/>
</dbReference>
<dbReference type="SUPFAM" id="SSF53328">
    <property type="entry name" value="Formyltransferase"/>
    <property type="match status" value="1"/>
</dbReference>
<evidence type="ECO:0000256" key="5">
    <source>
        <dbReference type="ARBA" id="ARBA00022679"/>
    </source>
</evidence>
<sequence length="313" mass="34167">MRKLRIVYMGTPDFAVPCLEKLVEDGHQVLAVVTQPDRPKGRGQKLAYSPVKIAALAHNLPVLQPAKIKEPAFIEQMTALAPDVIIVVAFGQFLPKQMLALPPLGCINVHASILPYYRGAAPIHWAVINGEALTGVTTMYMDAGMDTGDMILKAETPIGPDETTGQIHDRLKDLGAQVLSDTLKLLAEQQAPRTPQEHAAATYASLLKREHEKISWCQSAVSIHNLVRGLNPWPGAYCLHNDNILKVWKTQIGNTTEAELMPGRIEAITPDAIVVQTGIENILLLEVQPANKRRMTGGEYARGYGLKPGDVIS</sequence>
<reference evidence="11 12" key="1">
    <citation type="submission" date="2019-03" db="EMBL/GenBank/DDBJ databases">
        <title>Genomic Encyclopedia of Type Strains, Phase IV (KMG-IV): sequencing the most valuable type-strain genomes for metagenomic binning, comparative biology and taxonomic classification.</title>
        <authorList>
            <person name="Goeker M."/>
        </authorList>
    </citation>
    <scope>NUCLEOTIDE SEQUENCE [LARGE SCALE GENOMIC DNA]</scope>
    <source>
        <strain evidence="11 12">DSM 15969</strain>
    </source>
</reference>
<dbReference type="InterPro" id="IPR005794">
    <property type="entry name" value="Fmt"/>
</dbReference>
<dbReference type="PANTHER" id="PTHR11138">
    <property type="entry name" value="METHIONYL-TRNA FORMYLTRANSFERASE"/>
    <property type="match status" value="1"/>
</dbReference>
<dbReference type="InterPro" id="IPR002376">
    <property type="entry name" value="Formyl_transf_N"/>
</dbReference>
<dbReference type="FunFam" id="3.40.50.12230:FF:000001">
    <property type="entry name" value="Methionyl-tRNA formyltransferase"/>
    <property type="match status" value="1"/>
</dbReference>
<comment type="catalytic activity">
    <reaction evidence="7 8">
        <text>L-methionyl-tRNA(fMet) + (6R)-10-formyltetrahydrofolate = N-formyl-L-methionyl-tRNA(fMet) + (6S)-5,6,7,8-tetrahydrofolate + H(+)</text>
        <dbReference type="Rhea" id="RHEA:24380"/>
        <dbReference type="Rhea" id="RHEA-COMP:9952"/>
        <dbReference type="Rhea" id="RHEA-COMP:9953"/>
        <dbReference type="ChEBI" id="CHEBI:15378"/>
        <dbReference type="ChEBI" id="CHEBI:57453"/>
        <dbReference type="ChEBI" id="CHEBI:78530"/>
        <dbReference type="ChEBI" id="CHEBI:78844"/>
        <dbReference type="ChEBI" id="CHEBI:195366"/>
        <dbReference type="EC" id="2.1.2.9"/>
    </reaction>
</comment>
<dbReference type="PANTHER" id="PTHR11138:SF5">
    <property type="entry name" value="METHIONYL-TRNA FORMYLTRANSFERASE, MITOCHONDRIAL"/>
    <property type="match status" value="1"/>
</dbReference>
<evidence type="ECO:0000256" key="2">
    <source>
        <dbReference type="ARBA" id="ARBA00010699"/>
    </source>
</evidence>
<dbReference type="CDD" id="cd08646">
    <property type="entry name" value="FMT_core_Met-tRNA-FMT_N"/>
    <property type="match status" value="1"/>
</dbReference>
<protein>
    <recommendedName>
        <fullName evidence="4 8">Methionyl-tRNA formyltransferase</fullName>
        <ecNumber evidence="3 8">2.1.2.9</ecNumber>
    </recommendedName>
</protein>
<comment type="function">
    <text evidence="1 8">Attaches a formyl group to the free amino group of methionyl-tRNA(fMet). The formyl group appears to play a dual role in the initiator identity of N-formylmethionyl-tRNA by promoting its recognition by IF2 and preventing the misappropriation of this tRNA by the elongation apparatus.</text>
</comment>
<dbReference type="PROSITE" id="PS00373">
    <property type="entry name" value="GART"/>
    <property type="match status" value="1"/>
</dbReference>
<dbReference type="Proteomes" id="UP000295063">
    <property type="component" value="Unassembled WGS sequence"/>
</dbReference>
<evidence type="ECO:0000256" key="6">
    <source>
        <dbReference type="ARBA" id="ARBA00022917"/>
    </source>
</evidence>
<keyword evidence="5 8" id="KW-0808">Transferase</keyword>
<dbReference type="NCBIfam" id="TIGR00460">
    <property type="entry name" value="fmt"/>
    <property type="match status" value="1"/>
</dbReference>
<keyword evidence="12" id="KW-1185">Reference proteome</keyword>
<comment type="similarity">
    <text evidence="2 8">Belongs to the Fmt family.</text>
</comment>
<dbReference type="Gene3D" id="3.10.25.10">
    <property type="entry name" value="Formyl transferase, C-terminal domain"/>
    <property type="match status" value="1"/>
</dbReference>
<name>A0A4R1QAE4_9FIRM</name>
<evidence type="ECO:0000256" key="8">
    <source>
        <dbReference type="HAMAP-Rule" id="MF_00182"/>
    </source>
</evidence>
<evidence type="ECO:0000259" key="9">
    <source>
        <dbReference type="Pfam" id="PF00551"/>
    </source>
</evidence>
<evidence type="ECO:0000256" key="4">
    <source>
        <dbReference type="ARBA" id="ARBA00016014"/>
    </source>
</evidence>
<dbReference type="InterPro" id="IPR011034">
    <property type="entry name" value="Formyl_transferase-like_C_sf"/>
</dbReference>
<evidence type="ECO:0000313" key="11">
    <source>
        <dbReference type="EMBL" id="TCL39895.1"/>
    </source>
</evidence>
<dbReference type="OrthoDB" id="9802815at2"/>
<dbReference type="RefSeq" id="WP_132073907.1">
    <property type="nucleotide sequence ID" value="NZ_SLUI01000001.1"/>
</dbReference>
<keyword evidence="6 8" id="KW-0648">Protein biosynthesis</keyword>
<evidence type="ECO:0000256" key="1">
    <source>
        <dbReference type="ARBA" id="ARBA00002606"/>
    </source>
</evidence>
<dbReference type="InterPro" id="IPR001555">
    <property type="entry name" value="GART_AS"/>
</dbReference>
<dbReference type="GO" id="GO:0005829">
    <property type="term" value="C:cytosol"/>
    <property type="evidence" value="ECO:0007669"/>
    <property type="project" value="TreeGrafter"/>
</dbReference>
<proteinExistence type="inferred from homology"/>
<dbReference type="InterPro" id="IPR037022">
    <property type="entry name" value="Formyl_trans_C_sf"/>
</dbReference>
<dbReference type="HAMAP" id="MF_00182">
    <property type="entry name" value="Formyl_trans"/>
    <property type="match status" value="1"/>
</dbReference>
<dbReference type="EMBL" id="SLUI01000001">
    <property type="protein sequence ID" value="TCL39895.1"/>
    <property type="molecule type" value="Genomic_DNA"/>
</dbReference>
<comment type="caution">
    <text evidence="11">The sequence shown here is derived from an EMBL/GenBank/DDBJ whole genome shotgun (WGS) entry which is preliminary data.</text>
</comment>
<dbReference type="Pfam" id="PF00551">
    <property type="entry name" value="Formyl_trans_N"/>
    <property type="match status" value="1"/>
</dbReference>